<organism evidence="7 8">
    <name type="scientific">Stereocaulon virgatum</name>
    <dbReference type="NCBI Taxonomy" id="373712"/>
    <lineage>
        <taxon>Eukaryota</taxon>
        <taxon>Fungi</taxon>
        <taxon>Dikarya</taxon>
        <taxon>Ascomycota</taxon>
        <taxon>Pezizomycotina</taxon>
        <taxon>Lecanoromycetes</taxon>
        <taxon>OSLEUM clade</taxon>
        <taxon>Lecanoromycetidae</taxon>
        <taxon>Lecanorales</taxon>
        <taxon>Lecanorineae</taxon>
        <taxon>Stereocaulaceae</taxon>
        <taxon>Stereocaulon</taxon>
    </lineage>
</organism>
<dbReference type="EMBL" id="JBEFKJ010000011">
    <property type="protein sequence ID" value="KAL2043280.1"/>
    <property type="molecule type" value="Genomic_DNA"/>
</dbReference>
<dbReference type="Gene3D" id="1.10.1420.10">
    <property type="match status" value="1"/>
</dbReference>
<gene>
    <name evidence="7" type="ORF">N7G274_003586</name>
</gene>
<keyword evidence="4" id="KW-0238">DNA-binding</keyword>
<feature type="compositionally biased region" description="Acidic residues" evidence="5">
    <location>
        <begin position="94"/>
        <end position="104"/>
    </location>
</feature>
<dbReference type="InterPro" id="IPR036187">
    <property type="entry name" value="DNA_mismatch_repair_MutS_sf"/>
</dbReference>
<dbReference type="SUPFAM" id="SSF52540">
    <property type="entry name" value="P-loop containing nucleoside triphosphate hydrolases"/>
    <property type="match status" value="1"/>
</dbReference>
<name>A0ABR4ABY7_9LECA</name>
<evidence type="ECO:0000313" key="8">
    <source>
        <dbReference type="Proteomes" id="UP001590950"/>
    </source>
</evidence>
<evidence type="ECO:0000256" key="4">
    <source>
        <dbReference type="ARBA" id="ARBA00023125"/>
    </source>
</evidence>
<evidence type="ECO:0000259" key="6">
    <source>
        <dbReference type="PROSITE" id="PS00486"/>
    </source>
</evidence>
<evidence type="ECO:0000256" key="5">
    <source>
        <dbReference type="SAM" id="MobiDB-lite"/>
    </source>
</evidence>
<feature type="region of interest" description="Disordered" evidence="5">
    <location>
        <begin position="83"/>
        <end position="104"/>
    </location>
</feature>
<dbReference type="PROSITE" id="PS00486">
    <property type="entry name" value="DNA_MISMATCH_REPAIR_2"/>
    <property type="match status" value="1"/>
</dbReference>
<accession>A0ABR4ABY7</accession>
<feature type="compositionally biased region" description="Polar residues" evidence="5">
    <location>
        <begin position="12"/>
        <end position="47"/>
    </location>
</feature>
<comment type="similarity">
    <text evidence="1">Belongs to the DNA mismatch repair MutS family.</text>
</comment>
<dbReference type="Gene3D" id="3.40.50.300">
    <property type="entry name" value="P-loop containing nucleotide triphosphate hydrolases"/>
    <property type="match status" value="1"/>
</dbReference>
<dbReference type="SMART" id="SM00534">
    <property type="entry name" value="MUTSac"/>
    <property type="match status" value="1"/>
</dbReference>
<protein>
    <recommendedName>
        <fullName evidence="6">DNA mismatch repair proteins mutS family domain-containing protein</fullName>
    </recommendedName>
</protein>
<dbReference type="SMART" id="SM00533">
    <property type="entry name" value="MUTSd"/>
    <property type="match status" value="1"/>
</dbReference>
<dbReference type="PANTHER" id="PTHR11361">
    <property type="entry name" value="DNA MISMATCH REPAIR PROTEIN MUTS FAMILY MEMBER"/>
    <property type="match status" value="1"/>
</dbReference>
<reference evidence="7 8" key="1">
    <citation type="submission" date="2024-09" db="EMBL/GenBank/DDBJ databases">
        <title>Rethinking Asexuality: The Enigmatic Case of Functional Sexual Genes in Lepraria (Stereocaulaceae).</title>
        <authorList>
            <person name="Doellman M."/>
            <person name="Sun Y."/>
            <person name="Barcenas-Pena A."/>
            <person name="Lumbsch H.T."/>
            <person name="Grewe F."/>
        </authorList>
    </citation>
    <scope>NUCLEOTIDE SEQUENCE [LARGE SCALE GENOMIC DNA]</scope>
    <source>
        <strain evidence="7 8">Mercado 3170</strain>
    </source>
</reference>
<dbReference type="InterPro" id="IPR000432">
    <property type="entry name" value="DNA_mismatch_repair_MutS_C"/>
</dbReference>
<sequence>MITMKRHRDDSVANTPVSNRSNGFRTSSGAQSSPTRQLQQKRTSLQYLTKRISPHPPGSRHSSVAPSSLPHLAYTHSHIPSAAPFADSVRPENEAEVEEREQSDNLDEVIMAVEMRDKGTVGCSYYLPREQTLYMMADVERGGVVVINTLKLHIRPSVVILSLRADECMEKCFDPEGNRRGSISGNDEQFRLPFALEYRPSSEFNYEAGRKKLVNLNLFSDGGPEVSFVTPGMEDSLEDYGVGNGAGYTSRQGKILRLSAWIDMESRSTIGCAGALLTYIGRRKAVEYLPSDEMAMSSFRISAMKMFSLKGMMFVNADTLASLQILQSESSPNTHSQGPMRASSGSKEGLSVYGLFHHLARTPQGKHLLRSYFLRPSLNMDVINERLETASVFLRPDNDSPLQKLTKNLGQIKDMRTVMIHLRKGISSGLGKGGGIKSGIWSSLRSFAFHTLQIKDALKEVIGAEKLAIIVKVFEKFDTHEIASVGRMISDTIDFAESAETHRTVVNLGIDDELDAMKRTYNGMDDLLSRTSRDIAATIPAVYSLDLNVIFFPQIGFLISIALNPNTGRGDYEGGQGEHRWDRSFSSDTRIYYKDYRMHELDETLGDIYAAVCDKEIEIVHALGQQVLEREAMLNLTSDICGELDSLLALAQGAKIYKYCRPRMTRKNIIQIKGGRHPLQELTVPSYIPNDTFIVGGMGEHPAIQEHEEDLDPSQSTSESRYAKGPSMLMMTGPNYSGKSVYLKQIALIVYMAHVGCYVPAERAIVGLTDKILTRIATRETVSRFQSAFMIDLQQVALAMTLATNRSLVIIDEFGKGTDSSDGAGLACGVFEHFLSLGDKRPKVLGATHFHEIFENGFLKPRPSLAFGYMEVRLDREAQDLGDQITYLYNFRFGRSITCYGSCCAALNGVDRAVVDRANELVELIAKGEDIVATCATISPEEEDDLKDAEATARHFLLRDIRVLLSQDAGTDARENSRIVLEEVMQLS</sequence>
<keyword evidence="2" id="KW-0547">Nucleotide-binding</keyword>
<dbReference type="CDD" id="cd03281">
    <property type="entry name" value="ABC_MSH5_euk"/>
    <property type="match status" value="1"/>
</dbReference>
<dbReference type="PANTHER" id="PTHR11361:SF20">
    <property type="entry name" value="MUTS PROTEIN HOMOLOG 5"/>
    <property type="match status" value="1"/>
</dbReference>
<proteinExistence type="inferred from homology"/>
<dbReference type="Pfam" id="PF05192">
    <property type="entry name" value="MutS_III"/>
    <property type="match status" value="1"/>
</dbReference>
<evidence type="ECO:0000256" key="1">
    <source>
        <dbReference type="ARBA" id="ARBA00006271"/>
    </source>
</evidence>
<dbReference type="InterPro" id="IPR027417">
    <property type="entry name" value="P-loop_NTPase"/>
</dbReference>
<feature type="region of interest" description="Disordered" evidence="5">
    <location>
        <begin position="1"/>
        <end position="68"/>
    </location>
</feature>
<dbReference type="InterPro" id="IPR007696">
    <property type="entry name" value="DNA_mismatch_repair_MutS_core"/>
</dbReference>
<dbReference type="InterPro" id="IPR045076">
    <property type="entry name" value="MutS"/>
</dbReference>
<evidence type="ECO:0000313" key="7">
    <source>
        <dbReference type="EMBL" id="KAL2043280.1"/>
    </source>
</evidence>
<dbReference type="SUPFAM" id="SSF48334">
    <property type="entry name" value="DNA repair protein MutS, domain III"/>
    <property type="match status" value="1"/>
</dbReference>
<dbReference type="Proteomes" id="UP001590950">
    <property type="component" value="Unassembled WGS sequence"/>
</dbReference>
<keyword evidence="8" id="KW-1185">Reference proteome</keyword>
<evidence type="ECO:0000256" key="2">
    <source>
        <dbReference type="ARBA" id="ARBA00022741"/>
    </source>
</evidence>
<comment type="caution">
    <text evidence="7">The sequence shown here is derived from an EMBL/GenBank/DDBJ whole genome shotgun (WGS) entry which is preliminary data.</text>
</comment>
<keyword evidence="3" id="KW-0067">ATP-binding</keyword>
<dbReference type="Pfam" id="PF00488">
    <property type="entry name" value="MutS_V"/>
    <property type="match status" value="1"/>
</dbReference>
<feature type="domain" description="DNA mismatch repair proteins mutS family" evidence="6">
    <location>
        <begin position="807"/>
        <end position="823"/>
    </location>
</feature>
<evidence type="ECO:0000256" key="3">
    <source>
        <dbReference type="ARBA" id="ARBA00022840"/>
    </source>
</evidence>